<gene>
    <name evidence="1" type="ORF">I4641_14685</name>
</gene>
<dbReference type="AlphaFoldDB" id="A0A964FFU8"/>
<dbReference type="Proteomes" id="UP000729733">
    <property type="component" value="Unassembled WGS sequence"/>
</dbReference>
<reference evidence="1" key="1">
    <citation type="journal article" date="2021" name="Antonie Van Leeuwenhoek">
        <title>Draft genome and description of Waterburya agarophytonicola gen. nov. sp. nov. (Pleurocapsales, Cyanobacteria): a seaweed symbiont.</title>
        <authorList>
            <person name="Bonthond G."/>
            <person name="Shalygin S."/>
            <person name="Bayer T."/>
            <person name="Weinberger F."/>
        </authorList>
    </citation>
    <scope>NUCLEOTIDE SEQUENCE</scope>
    <source>
        <strain evidence="1">KI4</strain>
    </source>
</reference>
<keyword evidence="2" id="KW-1185">Reference proteome</keyword>
<protein>
    <submittedName>
        <fullName evidence="1">Uncharacterized protein</fullName>
    </submittedName>
</protein>
<sequence>MDAFALVPPEWTKSAVHAFDFCCPSCKTSPKEAKNVWLNRRAPVSMGDRRKYQEFYLCECQTSWWGWSDDRPTSELGTK</sequence>
<comment type="caution">
    <text evidence="1">The sequence shown here is derived from an EMBL/GenBank/DDBJ whole genome shotgun (WGS) entry which is preliminary data.</text>
</comment>
<evidence type="ECO:0000313" key="1">
    <source>
        <dbReference type="EMBL" id="MCC0178225.1"/>
    </source>
</evidence>
<proteinExistence type="predicted"/>
<name>A0A964FFU8_9CYAN</name>
<dbReference type="EMBL" id="JADWDC010000038">
    <property type="protein sequence ID" value="MCC0178225.1"/>
    <property type="molecule type" value="Genomic_DNA"/>
</dbReference>
<dbReference type="RefSeq" id="WP_229641293.1">
    <property type="nucleotide sequence ID" value="NZ_JADWDC010000038.1"/>
</dbReference>
<organism evidence="1 2">
    <name type="scientific">Waterburya agarophytonicola KI4</name>
    <dbReference type="NCBI Taxonomy" id="2874699"/>
    <lineage>
        <taxon>Bacteria</taxon>
        <taxon>Bacillati</taxon>
        <taxon>Cyanobacteriota</taxon>
        <taxon>Cyanophyceae</taxon>
        <taxon>Pleurocapsales</taxon>
        <taxon>Hyellaceae</taxon>
        <taxon>Waterburya</taxon>
        <taxon>Waterburya agarophytonicola</taxon>
    </lineage>
</organism>
<evidence type="ECO:0000313" key="2">
    <source>
        <dbReference type="Proteomes" id="UP000729733"/>
    </source>
</evidence>
<accession>A0A964FFU8</accession>